<evidence type="ECO:0000313" key="2">
    <source>
        <dbReference type="EMBL" id="EFL25273.1"/>
    </source>
</evidence>
<feature type="region of interest" description="Disordered" evidence="1">
    <location>
        <begin position="12"/>
        <end position="32"/>
    </location>
</feature>
<organism evidence="2 3">
    <name type="scientific">Streptomyces himastatinicus ATCC 53653</name>
    <dbReference type="NCBI Taxonomy" id="457427"/>
    <lineage>
        <taxon>Bacteria</taxon>
        <taxon>Bacillati</taxon>
        <taxon>Actinomycetota</taxon>
        <taxon>Actinomycetes</taxon>
        <taxon>Kitasatosporales</taxon>
        <taxon>Streptomycetaceae</taxon>
        <taxon>Streptomyces</taxon>
        <taxon>Streptomyces violaceusniger group</taxon>
    </lineage>
</organism>
<dbReference type="STRING" id="457427.SSOG_04987"/>
<evidence type="ECO:0000256" key="1">
    <source>
        <dbReference type="SAM" id="MobiDB-lite"/>
    </source>
</evidence>
<gene>
    <name evidence="2" type="ORF">SSOG_04987</name>
</gene>
<dbReference type="EMBL" id="GG657754">
    <property type="protein sequence ID" value="EFL25273.1"/>
    <property type="molecule type" value="Genomic_DNA"/>
</dbReference>
<evidence type="ECO:0000313" key="3">
    <source>
        <dbReference type="Proteomes" id="UP000003963"/>
    </source>
</evidence>
<dbReference type="HOGENOM" id="CLU_1767036_0_0_11"/>
<evidence type="ECO:0008006" key="4">
    <source>
        <dbReference type="Google" id="ProtNLM"/>
    </source>
</evidence>
<keyword evidence="3" id="KW-1185">Reference proteome</keyword>
<name>D9WEQ8_9ACTN</name>
<accession>D9WEQ8</accession>
<sequence>MVVAGGVYVWKQDNDNPSASGSAPSASPSPVPEGYRLVSSLGVSFPVPDGWKADADKEGLVDETQEIRYLDSTKMARLSVNVLDFASKDQVSHFKEVEAGVKSSGTFLEYQRTRLQATRFRGMPAAIWEFRGKGRARWFRAIDLGFGKEGDKEYAIYLSAPEDQWSRYRPIFDKVRDGIRLP</sequence>
<dbReference type="AlphaFoldDB" id="D9WEQ8"/>
<dbReference type="Proteomes" id="UP000003963">
    <property type="component" value="Unassembled WGS sequence"/>
</dbReference>
<proteinExistence type="predicted"/>
<protein>
    <recommendedName>
        <fullName evidence="4">Serine/threonine protein kinase</fullName>
    </recommendedName>
</protein>
<reference evidence="2 3" key="1">
    <citation type="submission" date="2009-02" db="EMBL/GenBank/DDBJ databases">
        <title>Annotation of Streptomyces hygroscopicus strain ATCC 53653.</title>
        <authorList>
            <consortium name="The Broad Institute Genome Sequencing Platform"/>
            <consortium name="Broad Institute Microbial Sequencing Center"/>
            <person name="Fischbach M."/>
            <person name="Godfrey P."/>
            <person name="Ward D."/>
            <person name="Young S."/>
            <person name="Zeng Q."/>
            <person name="Koehrsen M."/>
            <person name="Alvarado L."/>
            <person name="Berlin A.M."/>
            <person name="Bochicchio J."/>
            <person name="Borenstein D."/>
            <person name="Chapman S.B."/>
            <person name="Chen Z."/>
            <person name="Engels R."/>
            <person name="Freedman E."/>
            <person name="Gellesch M."/>
            <person name="Goldberg J."/>
            <person name="Griggs A."/>
            <person name="Gujja S."/>
            <person name="Heilman E.R."/>
            <person name="Heiman D.I."/>
            <person name="Hepburn T.A."/>
            <person name="Howarth C."/>
            <person name="Jen D."/>
            <person name="Larson L."/>
            <person name="Lewis B."/>
            <person name="Mehta T."/>
            <person name="Park D."/>
            <person name="Pearson M."/>
            <person name="Richards J."/>
            <person name="Roberts A."/>
            <person name="Saif S."/>
            <person name="Shea T.D."/>
            <person name="Shenoy N."/>
            <person name="Sisk P."/>
            <person name="Stolte C."/>
            <person name="Sykes S.N."/>
            <person name="Thomson T."/>
            <person name="Walk T."/>
            <person name="White J."/>
            <person name="Yandava C."/>
            <person name="Straight P."/>
            <person name="Clardy J."/>
            <person name="Hung D."/>
            <person name="Kolter R."/>
            <person name="Mekalanos J."/>
            <person name="Walker S."/>
            <person name="Walsh C.T."/>
            <person name="Wieland-Brown L.C."/>
            <person name="Haas B."/>
            <person name="Nusbaum C."/>
            <person name="Birren B."/>
        </authorList>
    </citation>
    <scope>NUCLEOTIDE SEQUENCE [LARGE SCALE GENOMIC DNA]</scope>
    <source>
        <strain evidence="2 3">ATCC 53653</strain>
    </source>
</reference>
<feature type="compositionally biased region" description="Low complexity" evidence="1">
    <location>
        <begin position="17"/>
        <end position="28"/>
    </location>
</feature>